<organism evidence="2 3">
    <name type="scientific">Prochlorococcus marinus str. MIT 9302</name>
    <dbReference type="NCBI Taxonomy" id="74545"/>
    <lineage>
        <taxon>Bacteria</taxon>
        <taxon>Bacillati</taxon>
        <taxon>Cyanobacteriota</taxon>
        <taxon>Cyanophyceae</taxon>
        <taxon>Synechococcales</taxon>
        <taxon>Prochlorococcaceae</taxon>
        <taxon>Prochlorococcus</taxon>
    </lineage>
</organism>
<dbReference type="Pfam" id="PF01653">
    <property type="entry name" value="DNA_ligase_aden"/>
    <property type="match status" value="1"/>
</dbReference>
<dbReference type="InterPro" id="IPR013839">
    <property type="entry name" value="DNAligase_adenylation"/>
</dbReference>
<dbReference type="AlphaFoldDB" id="A0A0A2A6V1"/>
<reference evidence="3" key="1">
    <citation type="journal article" date="2014" name="Sci. Data">
        <title>Genomes of diverse isolates of the marine cyanobacterium Prochlorococcus.</title>
        <authorList>
            <person name="Biller S."/>
            <person name="Berube P."/>
            <person name="Thompson J."/>
            <person name="Kelly L."/>
            <person name="Roggensack S."/>
            <person name="Awad L."/>
            <person name="Roache-Johnson K."/>
            <person name="Ding H."/>
            <person name="Giovannoni S.J."/>
            <person name="Moore L.R."/>
            <person name="Chisholm S.W."/>
        </authorList>
    </citation>
    <scope>NUCLEOTIDE SEQUENCE [LARGE SCALE GENOMIC DNA]</scope>
    <source>
        <strain evidence="3">MIT 9302</strain>
    </source>
</reference>
<dbReference type="RefSeq" id="WP_032526956.1">
    <property type="nucleotide sequence ID" value="NZ_CP138951.1"/>
</dbReference>
<accession>A0A0A2A6V1</accession>
<dbReference type="EC" id="6.5.1.2" evidence="2"/>
<name>A0A0A2A6V1_PROMR</name>
<feature type="domain" description="NAD-dependent DNA ligase N-terminal" evidence="1">
    <location>
        <begin position="3"/>
        <end position="248"/>
    </location>
</feature>
<dbReference type="Gene3D" id="3.30.470.30">
    <property type="entry name" value="DNA ligase/mRNA capping enzyme"/>
    <property type="match status" value="1"/>
</dbReference>
<dbReference type="STRING" id="74545.EU96_1321"/>
<dbReference type="Proteomes" id="UP000030445">
    <property type="component" value="Unassembled WGS sequence"/>
</dbReference>
<dbReference type="eggNOG" id="COG0272">
    <property type="taxonomic scope" value="Bacteria"/>
</dbReference>
<dbReference type="GO" id="GO:0003911">
    <property type="term" value="F:DNA ligase (NAD+) activity"/>
    <property type="evidence" value="ECO:0007669"/>
    <property type="project" value="UniProtKB-EC"/>
</dbReference>
<dbReference type="InterPro" id="IPR013840">
    <property type="entry name" value="DNAligase_N"/>
</dbReference>
<proteinExistence type="predicted"/>
<protein>
    <submittedName>
        <fullName evidence="2">DNA ligase</fullName>
        <ecNumber evidence="2">6.5.1.2</ecNumber>
    </submittedName>
</protein>
<dbReference type="SUPFAM" id="SSF56091">
    <property type="entry name" value="DNA ligase/mRNA capping enzyme, catalytic domain"/>
    <property type="match status" value="1"/>
</dbReference>
<sequence>MSSYLEERVKWYDENYRSGNALITDKQFDQLERNLLRIDPNCDYFANKKALPLPSLPKDNIEEFLEGLLPDTRLIIEPKIDGCAIALQYQNGNLEKCITRKGLDVTSKIKAIPDVPSTVKVQGLFQVRGELFNPSEYERPTYSQRQAGGYLRSRDSKSDHLSFCSFQIINGKLNQHDSLKYLKKLGFTIPEYKSCNFTSQVQIYRQQWANKKLFNNYPTDGIVVKINSRKLQLIREKSYGTYPFWQTAIKF</sequence>
<gene>
    <name evidence="2" type="ORF">EU96_1321</name>
</gene>
<dbReference type="SMART" id="SM00532">
    <property type="entry name" value="LIGANc"/>
    <property type="match status" value="1"/>
</dbReference>
<evidence type="ECO:0000313" key="3">
    <source>
        <dbReference type="Proteomes" id="UP000030445"/>
    </source>
</evidence>
<keyword evidence="2" id="KW-0436">Ligase</keyword>
<evidence type="ECO:0000259" key="1">
    <source>
        <dbReference type="SMART" id="SM00532"/>
    </source>
</evidence>
<comment type="caution">
    <text evidence="2">The sequence shown here is derived from an EMBL/GenBank/DDBJ whole genome shotgun (WGS) entry which is preliminary data.</text>
</comment>
<evidence type="ECO:0000313" key="2">
    <source>
        <dbReference type="EMBL" id="KGF97607.1"/>
    </source>
</evidence>
<dbReference type="OrthoDB" id="9759736at2"/>
<dbReference type="EMBL" id="JNAM01000010">
    <property type="protein sequence ID" value="KGF97607.1"/>
    <property type="molecule type" value="Genomic_DNA"/>
</dbReference>